<evidence type="ECO:0000256" key="8">
    <source>
        <dbReference type="ARBA" id="ARBA00022833"/>
    </source>
</evidence>
<evidence type="ECO:0000256" key="3">
    <source>
        <dbReference type="ARBA" id="ARBA00022525"/>
    </source>
</evidence>
<evidence type="ECO:0000256" key="13">
    <source>
        <dbReference type="RuleBase" id="RU364017"/>
    </source>
</evidence>
<dbReference type="GO" id="GO:0005576">
    <property type="term" value="C:extracellular region"/>
    <property type="evidence" value="ECO:0007669"/>
    <property type="project" value="UniProtKB-SubCell"/>
</dbReference>
<keyword evidence="6 13" id="KW-0732">Signal</keyword>
<gene>
    <name evidence="15" type="ORF">BDU57DRAFT_516733</name>
</gene>
<dbReference type="InterPro" id="IPR027268">
    <property type="entry name" value="Peptidase_M4/M1_CTD_sf"/>
</dbReference>
<dbReference type="GO" id="GO:0004222">
    <property type="term" value="F:metalloendopeptidase activity"/>
    <property type="evidence" value="ECO:0007669"/>
    <property type="project" value="InterPro"/>
</dbReference>
<dbReference type="InterPro" id="IPR050371">
    <property type="entry name" value="Fungal_virulence_M36"/>
</dbReference>
<keyword evidence="3 13" id="KW-0964">Secreted</keyword>
<feature type="domain" description="FTP" evidence="14">
    <location>
        <begin position="85"/>
        <end position="133"/>
    </location>
</feature>
<feature type="binding site" evidence="12">
    <location>
        <position position="461"/>
    </location>
    <ligand>
        <name>Zn(2+)</name>
        <dbReference type="ChEBI" id="CHEBI:29105"/>
        <note>catalytic</note>
    </ligand>
</feature>
<dbReference type="Gene3D" id="1.10.390.10">
    <property type="entry name" value="Neutral Protease Domain 2"/>
    <property type="match status" value="1"/>
</dbReference>
<evidence type="ECO:0000259" key="14">
    <source>
        <dbReference type="Pfam" id="PF07504"/>
    </source>
</evidence>
<dbReference type="InterPro" id="IPR001842">
    <property type="entry name" value="Peptidase_M36"/>
</dbReference>
<dbReference type="Pfam" id="PF02128">
    <property type="entry name" value="Peptidase_M36"/>
    <property type="match status" value="1"/>
</dbReference>
<dbReference type="Gene3D" id="3.10.170.10">
    <property type="match status" value="1"/>
</dbReference>
<dbReference type="InterPro" id="IPR011096">
    <property type="entry name" value="FTP_domain"/>
</dbReference>
<comment type="subcellular location">
    <subcellularLocation>
        <location evidence="1 13">Secreted</location>
    </subcellularLocation>
</comment>
<dbReference type="PRINTS" id="PR00999">
    <property type="entry name" value="FUNGALYSIN"/>
</dbReference>
<dbReference type="Pfam" id="PF07504">
    <property type="entry name" value="FTP"/>
    <property type="match status" value="1"/>
</dbReference>
<feature type="binding site" evidence="12">
    <location>
        <position position="245"/>
    </location>
    <ligand>
        <name>Zn(2+)</name>
        <dbReference type="ChEBI" id="CHEBI:29105"/>
        <note>catalytic</note>
    </ligand>
</feature>
<dbReference type="OrthoDB" id="3227768at2759"/>
<evidence type="ECO:0000256" key="1">
    <source>
        <dbReference type="ARBA" id="ARBA00004613"/>
    </source>
</evidence>
<comment type="similarity">
    <text evidence="2 13">Belongs to the peptidase M36 family.</text>
</comment>
<evidence type="ECO:0000256" key="11">
    <source>
        <dbReference type="PIRSR" id="PIRSR601842-1"/>
    </source>
</evidence>
<dbReference type="PANTHER" id="PTHR33478">
    <property type="entry name" value="EXTRACELLULAR METALLOPROTEINASE MEP"/>
    <property type="match status" value="1"/>
</dbReference>
<keyword evidence="16" id="KW-1185">Reference proteome</keyword>
<protein>
    <recommendedName>
        <fullName evidence="13">Extracellular metalloproteinase</fullName>
        <ecNumber evidence="13">3.4.24.-</ecNumber>
    </recommendedName>
    <alternativeName>
        <fullName evidence="13">Fungalysin</fullName>
    </alternativeName>
</protein>
<dbReference type="EMBL" id="ML979135">
    <property type="protein sequence ID" value="KAF1916553.1"/>
    <property type="molecule type" value="Genomic_DNA"/>
</dbReference>
<keyword evidence="8 12" id="KW-0862">Zinc</keyword>
<sequence length="637" mass="69223">MRSFLLASLASIATLKGIQAHPARSHHALNKRGIDLDSYRGKVPGTYTNAEDVGGDDSISSLTRRGTAEDTASELVKKIAPGSVFRIVDNYVGSGGVAHIYFKQTANGLDIDNGDFNVNVGRDGTIFSFGNSFFAGDIPSAPSKTKRDTIEPVAAFKSAVNVLSLPVSAASATSEPKEAANTYAIKQSSGTVSEPEARLVYVQTAEGKLALTWRVETDILSNWLLTYIDAVDGSQVHAVIDYSADASYQVYPWGLNDPTEGERQIVVDPFDNEASEFGWHSDGSTAYSTTRGNNAIAQDNWANKSASEYYNLPRPVSADLKFHYPYSTNESDFQSYANASVTQLFYTANVYHDLLHKLGFDEKAGNFEINNNGAGGVGNDFVFLNAQDGSSLNNANFATPPDGQAARMRMYMFNSTYPFRDCSFEAGVVIHEYTHGLSNRLTGGPQNSNCLNVLESGGMGEGWSDFYATAIRLKPGDTRETDYAMGAWVSGSARGIRNYLYSTDLNVNPQTYVYVDPQVRVHPIGNIWATMLYEVLWNLIDKHGKNDAGVPDFDKDGLPTDGKYLAMKIVMEGMALQPCNPNFISARDAIVDADKILTGGDNACQIWSGFAKRGLGKDAKYSATARTEDFTIPEGVC</sequence>
<keyword evidence="10 13" id="KW-0865">Zymogen</keyword>
<reference evidence="15" key="1">
    <citation type="journal article" date="2020" name="Stud. Mycol.">
        <title>101 Dothideomycetes genomes: a test case for predicting lifestyles and emergence of pathogens.</title>
        <authorList>
            <person name="Haridas S."/>
            <person name="Albert R."/>
            <person name="Binder M."/>
            <person name="Bloem J."/>
            <person name="Labutti K."/>
            <person name="Salamov A."/>
            <person name="Andreopoulos B."/>
            <person name="Baker S."/>
            <person name="Barry K."/>
            <person name="Bills G."/>
            <person name="Bluhm B."/>
            <person name="Cannon C."/>
            <person name="Castanera R."/>
            <person name="Culley D."/>
            <person name="Daum C."/>
            <person name="Ezra D."/>
            <person name="Gonzalez J."/>
            <person name="Henrissat B."/>
            <person name="Kuo A."/>
            <person name="Liang C."/>
            <person name="Lipzen A."/>
            <person name="Lutzoni F."/>
            <person name="Magnuson J."/>
            <person name="Mondo S."/>
            <person name="Nolan M."/>
            <person name="Ohm R."/>
            <person name="Pangilinan J."/>
            <person name="Park H.-J."/>
            <person name="Ramirez L."/>
            <person name="Alfaro M."/>
            <person name="Sun H."/>
            <person name="Tritt A."/>
            <person name="Yoshinaga Y."/>
            <person name="Zwiers L.-H."/>
            <person name="Turgeon B."/>
            <person name="Goodwin S."/>
            <person name="Spatafora J."/>
            <person name="Crous P."/>
            <person name="Grigoriev I."/>
        </authorList>
    </citation>
    <scope>NUCLEOTIDE SEQUENCE</scope>
    <source>
        <strain evidence="15">HMLAC05119</strain>
    </source>
</reference>
<feature type="chain" id="PRO_5025711586" description="Extracellular metalloproteinase" evidence="13">
    <location>
        <begin position="21"/>
        <end position="637"/>
    </location>
</feature>
<feature type="binding site" evidence="12">
    <location>
        <position position="431"/>
    </location>
    <ligand>
        <name>Zn(2+)</name>
        <dbReference type="ChEBI" id="CHEBI:29105"/>
        <note>catalytic</note>
    </ligand>
</feature>
<evidence type="ECO:0000256" key="6">
    <source>
        <dbReference type="ARBA" id="ARBA00022729"/>
    </source>
</evidence>
<dbReference type="SUPFAM" id="SSF55486">
    <property type="entry name" value="Metalloproteases ('zincins'), catalytic domain"/>
    <property type="match status" value="1"/>
</dbReference>
<evidence type="ECO:0000256" key="10">
    <source>
        <dbReference type="ARBA" id="ARBA00023145"/>
    </source>
</evidence>
<comment type="cofactor">
    <cofactor evidence="12">
        <name>Zn(2+)</name>
        <dbReference type="ChEBI" id="CHEBI:29105"/>
    </cofactor>
    <text evidence="12">Binds 1 zinc ion per subunit.</text>
</comment>
<keyword evidence="7 13" id="KW-0378">Hydrolase</keyword>
<feature type="binding site" evidence="12">
    <location>
        <position position="435"/>
    </location>
    <ligand>
        <name>Zn(2+)</name>
        <dbReference type="ChEBI" id="CHEBI:29105"/>
        <note>catalytic</note>
    </ligand>
</feature>
<evidence type="ECO:0000256" key="7">
    <source>
        <dbReference type="ARBA" id="ARBA00022801"/>
    </source>
</evidence>
<feature type="signal peptide" evidence="13">
    <location>
        <begin position="1"/>
        <end position="20"/>
    </location>
</feature>
<evidence type="ECO:0000313" key="15">
    <source>
        <dbReference type="EMBL" id="KAF1916553.1"/>
    </source>
</evidence>
<keyword evidence="5 12" id="KW-0479">Metal-binding</keyword>
<accession>A0A6A5QM97</accession>
<evidence type="ECO:0000256" key="2">
    <source>
        <dbReference type="ARBA" id="ARBA00006006"/>
    </source>
</evidence>
<evidence type="ECO:0000256" key="9">
    <source>
        <dbReference type="ARBA" id="ARBA00023049"/>
    </source>
</evidence>
<proteinExistence type="inferred from homology"/>
<dbReference type="CDD" id="cd09596">
    <property type="entry name" value="M36"/>
    <property type="match status" value="1"/>
</dbReference>
<dbReference type="Proteomes" id="UP000800096">
    <property type="component" value="Unassembled WGS sequence"/>
</dbReference>
<evidence type="ECO:0000256" key="12">
    <source>
        <dbReference type="PIRSR" id="PIRSR601842-2"/>
    </source>
</evidence>
<dbReference type="EC" id="3.4.24.-" evidence="13"/>
<dbReference type="AlphaFoldDB" id="A0A6A5QM97"/>
<keyword evidence="9 13" id="KW-0482">Metalloprotease</keyword>
<dbReference type="GO" id="GO:0006508">
    <property type="term" value="P:proteolysis"/>
    <property type="evidence" value="ECO:0007669"/>
    <property type="project" value="UniProtKB-KW"/>
</dbReference>
<evidence type="ECO:0000256" key="5">
    <source>
        <dbReference type="ARBA" id="ARBA00022723"/>
    </source>
</evidence>
<feature type="active site" evidence="11">
    <location>
        <position position="432"/>
    </location>
</feature>
<evidence type="ECO:0000256" key="4">
    <source>
        <dbReference type="ARBA" id="ARBA00022670"/>
    </source>
</evidence>
<name>A0A6A5QM97_AMPQU</name>
<evidence type="ECO:0000313" key="16">
    <source>
        <dbReference type="Proteomes" id="UP000800096"/>
    </source>
</evidence>
<dbReference type="GO" id="GO:0008270">
    <property type="term" value="F:zinc ion binding"/>
    <property type="evidence" value="ECO:0007669"/>
    <property type="project" value="InterPro"/>
</dbReference>
<keyword evidence="4 13" id="KW-0645">Protease</keyword>
<organism evidence="15 16">
    <name type="scientific">Ampelomyces quisqualis</name>
    <name type="common">Powdery mildew agent</name>
    <dbReference type="NCBI Taxonomy" id="50730"/>
    <lineage>
        <taxon>Eukaryota</taxon>
        <taxon>Fungi</taxon>
        <taxon>Dikarya</taxon>
        <taxon>Ascomycota</taxon>
        <taxon>Pezizomycotina</taxon>
        <taxon>Dothideomycetes</taxon>
        <taxon>Pleosporomycetidae</taxon>
        <taxon>Pleosporales</taxon>
        <taxon>Pleosporineae</taxon>
        <taxon>Phaeosphaeriaceae</taxon>
        <taxon>Ampelomyces</taxon>
    </lineage>
</organism>
<dbReference type="PANTHER" id="PTHR33478:SF1">
    <property type="entry name" value="EXTRACELLULAR METALLOPROTEINASE MEP"/>
    <property type="match status" value="1"/>
</dbReference>